<feature type="domain" description="PiggyBac transposable element-derived protein 4 C-terminal zinc-finger" evidence="2">
    <location>
        <begin position="555"/>
        <end position="591"/>
    </location>
</feature>
<evidence type="ECO:0000259" key="2">
    <source>
        <dbReference type="Pfam" id="PF13842"/>
    </source>
</evidence>
<dbReference type="InterPro" id="IPR029526">
    <property type="entry name" value="PGBD"/>
</dbReference>
<feature type="compositionally biased region" description="Basic and acidic residues" evidence="1">
    <location>
        <begin position="1"/>
        <end position="14"/>
    </location>
</feature>
<dbReference type="Pfam" id="PF13842">
    <property type="entry name" value="zf-Tnp_2"/>
    <property type="match status" value="1"/>
</dbReference>
<dbReference type="AlphaFoldDB" id="A0AAV8ZKZ5"/>
<dbReference type="InterPro" id="IPR032718">
    <property type="entry name" value="PGBD4_Znf_C"/>
</dbReference>
<feature type="domain" description="PiggyBac transposable element-derived protein" evidence="3">
    <location>
        <begin position="123"/>
        <end position="483"/>
    </location>
</feature>
<keyword evidence="5" id="KW-1185">Reference proteome</keyword>
<dbReference type="PANTHER" id="PTHR46599">
    <property type="entry name" value="PIGGYBAC TRANSPOSABLE ELEMENT-DERIVED PROTEIN 4"/>
    <property type="match status" value="1"/>
</dbReference>
<feature type="compositionally biased region" description="Acidic residues" evidence="1">
    <location>
        <begin position="74"/>
        <end position="84"/>
    </location>
</feature>
<organism evidence="4 5">
    <name type="scientific">Rhamnusium bicolor</name>
    <dbReference type="NCBI Taxonomy" id="1586634"/>
    <lineage>
        <taxon>Eukaryota</taxon>
        <taxon>Metazoa</taxon>
        <taxon>Ecdysozoa</taxon>
        <taxon>Arthropoda</taxon>
        <taxon>Hexapoda</taxon>
        <taxon>Insecta</taxon>
        <taxon>Pterygota</taxon>
        <taxon>Neoptera</taxon>
        <taxon>Endopterygota</taxon>
        <taxon>Coleoptera</taxon>
        <taxon>Polyphaga</taxon>
        <taxon>Cucujiformia</taxon>
        <taxon>Chrysomeloidea</taxon>
        <taxon>Cerambycidae</taxon>
        <taxon>Lepturinae</taxon>
        <taxon>Rhagiini</taxon>
        <taxon>Rhamnusium</taxon>
    </lineage>
</organism>
<dbReference type="Pfam" id="PF13843">
    <property type="entry name" value="DDE_Tnp_1_7"/>
    <property type="match status" value="1"/>
</dbReference>
<feature type="compositionally biased region" description="Basic and acidic residues" evidence="1">
    <location>
        <begin position="48"/>
        <end position="62"/>
    </location>
</feature>
<sequence length="592" mass="69395">MDRQEEERLLKWFEESDDNNIALSESESDPYSDDGQFNGDSDYVPDSFRSDSGSERQSEENNRNGTESEGSNQDLEENEEENESLAENVAAESIWEEVQTEIPNFEFDSTQSGIKIVGIENMSPIDVFRQIWNNDVMNLLLTSINTYGAKLLNTNRPKTRNSRSREFKPITESELNKFLGSCILQGMIKVPIIRKLFSYNPFYYHPIFLHVLSGRRFEQILRCFNATPAVFDEQDRLHKVRSLLDLVKQNSNSVYSPCEALSLDESMLLFRGRLVFRQYIRNKKSKYGIKFYELTTHEGYILNLEIYHGRDRNQPKPGKTSKTEELVLRLLGPYLNKGHHVYMDNFYNSVSLSSKLLTYKTHSTGTLRVDRRGNPAVVIKKKLRKGEHIWRKKQNISVYVSKWKDKRNVCAITTGYKPKMITVRNKYGVEKQKPCEIDGYNRHMSGIDKSDQMLSYYSCPRKTIRWYKKVLFRLLNISLWNSYFLYTRGVKKIKFIEFREAVVRSLIEIEDIVDGRVFVKLQASIKTPKTVTKQQHFLEDIPVPENYTKAHVFLKCRECTRNKKRKETRYRCETCPDKPALCPAPCFKFWHQ</sequence>
<evidence type="ECO:0008006" key="6">
    <source>
        <dbReference type="Google" id="ProtNLM"/>
    </source>
</evidence>
<name>A0AAV8ZKZ5_9CUCU</name>
<reference evidence="4" key="1">
    <citation type="journal article" date="2023" name="Insect Mol. Biol.">
        <title>Genome sequencing provides insights into the evolution of gene families encoding plant cell wall-degrading enzymes in longhorned beetles.</title>
        <authorList>
            <person name="Shin N.R."/>
            <person name="Okamura Y."/>
            <person name="Kirsch R."/>
            <person name="Pauchet Y."/>
        </authorList>
    </citation>
    <scope>NUCLEOTIDE SEQUENCE</scope>
    <source>
        <strain evidence="4">RBIC_L_NR</strain>
    </source>
</reference>
<proteinExistence type="predicted"/>
<accession>A0AAV8ZKZ5</accession>
<dbReference type="EMBL" id="JANEYF010001287">
    <property type="protein sequence ID" value="KAJ8964956.1"/>
    <property type="molecule type" value="Genomic_DNA"/>
</dbReference>
<gene>
    <name evidence="4" type="ORF">NQ314_004511</name>
</gene>
<evidence type="ECO:0000259" key="3">
    <source>
        <dbReference type="Pfam" id="PF13843"/>
    </source>
</evidence>
<feature type="compositionally biased region" description="Polar residues" evidence="1">
    <location>
        <begin position="63"/>
        <end position="73"/>
    </location>
</feature>
<evidence type="ECO:0000313" key="5">
    <source>
        <dbReference type="Proteomes" id="UP001162156"/>
    </source>
</evidence>
<comment type="caution">
    <text evidence="4">The sequence shown here is derived from an EMBL/GenBank/DDBJ whole genome shotgun (WGS) entry which is preliminary data.</text>
</comment>
<feature type="region of interest" description="Disordered" evidence="1">
    <location>
        <begin position="1"/>
        <end position="87"/>
    </location>
</feature>
<evidence type="ECO:0000313" key="4">
    <source>
        <dbReference type="EMBL" id="KAJ8964956.1"/>
    </source>
</evidence>
<protein>
    <recommendedName>
        <fullName evidence="6">Transposase</fullName>
    </recommendedName>
</protein>
<dbReference type="PANTHER" id="PTHR46599:SF3">
    <property type="entry name" value="PIGGYBAC TRANSPOSABLE ELEMENT-DERIVED PROTEIN 4"/>
    <property type="match status" value="1"/>
</dbReference>
<evidence type="ECO:0000256" key="1">
    <source>
        <dbReference type="SAM" id="MobiDB-lite"/>
    </source>
</evidence>
<dbReference type="Proteomes" id="UP001162156">
    <property type="component" value="Unassembled WGS sequence"/>
</dbReference>